<gene>
    <name evidence="2" type="ORF">I302_05587</name>
</gene>
<dbReference type="VEuPathDB" id="FungiDB:I302_05587"/>
<feature type="compositionally biased region" description="Basic and acidic residues" evidence="1">
    <location>
        <begin position="48"/>
        <end position="63"/>
    </location>
</feature>
<sequence length="92" mass="10272">MSTSTTSTNTTPTGSTSPSSSSTRYTSPERSTKGSSPTSLSRKSSKIKSYDHIRETRCDKTKTSSEAQKSLKYNEEISKYNGEYIWFTPKRV</sequence>
<reference evidence="2" key="2">
    <citation type="submission" date="2014-01" db="EMBL/GenBank/DDBJ databases">
        <title>Evolution of pathogenesis and genome organization in the Tremellales.</title>
        <authorList>
            <person name="Cuomo C."/>
            <person name="Litvintseva A."/>
            <person name="Heitman J."/>
            <person name="Chen Y."/>
            <person name="Sun S."/>
            <person name="Springer D."/>
            <person name="Dromer F."/>
            <person name="Young S."/>
            <person name="Zeng Q."/>
            <person name="Chapman S."/>
            <person name="Gujja S."/>
            <person name="Saif S."/>
            <person name="Birren B."/>
        </authorList>
    </citation>
    <scope>NUCLEOTIDE SEQUENCE</scope>
    <source>
        <strain evidence="2">CBS 10118</strain>
    </source>
</reference>
<evidence type="ECO:0000256" key="1">
    <source>
        <dbReference type="SAM" id="MobiDB-lite"/>
    </source>
</evidence>
<organism evidence="2">
    <name type="scientific">Kwoniella bestiolae CBS 10118</name>
    <dbReference type="NCBI Taxonomy" id="1296100"/>
    <lineage>
        <taxon>Eukaryota</taxon>
        <taxon>Fungi</taxon>
        <taxon>Dikarya</taxon>
        <taxon>Basidiomycota</taxon>
        <taxon>Agaricomycotina</taxon>
        <taxon>Tremellomycetes</taxon>
        <taxon>Tremellales</taxon>
        <taxon>Cryptococcaceae</taxon>
        <taxon>Kwoniella</taxon>
    </lineage>
</organism>
<protein>
    <submittedName>
        <fullName evidence="2">Uncharacterized protein</fullName>
    </submittedName>
</protein>
<proteinExistence type="predicted"/>
<dbReference type="EMBL" id="KI894022">
    <property type="protein sequence ID" value="OCF24129.1"/>
    <property type="molecule type" value="Genomic_DNA"/>
</dbReference>
<feature type="region of interest" description="Disordered" evidence="1">
    <location>
        <begin position="1"/>
        <end position="69"/>
    </location>
</feature>
<feature type="compositionally biased region" description="Low complexity" evidence="1">
    <location>
        <begin position="1"/>
        <end position="42"/>
    </location>
</feature>
<reference evidence="2" key="1">
    <citation type="submission" date="2013-07" db="EMBL/GenBank/DDBJ databases">
        <title>The Genome Sequence of Cryptococcus bestiolae CBS10118.</title>
        <authorList>
            <consortium name="The Broad Institute Genome Sequencing Platform"/>
            <person name="Cuomo C."/>
            <person name="Litvintseva A."/>
            <person name="Chen Y."/>
            <person name="Heitman J."/>
            <person name="Sun S."/>
            <person name="Springer D."/>
            <person name="Dromer F."/>
            <person name="Young S.K."/>
            <person name="Zeng Q."/>
            <person name="Gargeya S."/>
            <person name="Fitzgerald M."/>
            <person name="Abouelleil A."/>
            <person name="Alvarado L."/>
            <person name="Berlin A.M."/>
            <person name="Chapman S.B."/>
            <person name="Dewar J."/>
            <person name="Goldberg J."/>
            <person name="Griggs A."/>
            <person name="Gujja S."/>
            <person name="Hansen M."/>
            <person name="Howarth C."/>
            <person name="Imamovic A."/>
            <person name="Larimer J."/>
            <person name="McCowan C."/>
            <person name="Murphy C."/>
            <person name="Pearson M."/>
            <person name="Priest M."/>
            <person name="Roberts A."/>
            <person name="Saif S."/>
            <person name="Shea T."/>
            <person name="Sykes S."/>
            <person name="Wortman J."/>
            <person name="Nusbaum C."/>
            <person name="Birren B."/>
        </authorList>
    </citation>
    <scope>NUCLEOTIDE SEQUENCE [LARGE SCALE GENOMIC DNA]</scope>
    <source>
        <strain evidence="2">CBS 10118</strain>
    </source>
</reference>
<evidence type="ECO:0000313" key="2">
    <source>
        <dbReference type="EMBL" id="OCF24129.1"/>
    </source>
</evidence>
<name>A0A1B9FZD5_9TREE</name>
<accession>A0A1B9FZD5</accession>
<dbReference type="AlphaFoldDB" id="A0A1B9FZD5"/>